<dbReference type="Proteomes" id="UP000887581">
    <property type="component" value="Unplaced"/>
</dbReference>
<keyword evidence="6" id="KW-1185">Reference proteome</keyword>
<keyword evidence="1 2" id="KW-0728">SH3 domain</keyword>
<dbReference type="PANTHER" id="PTHR22692:SF26">
    <property type="entry name" value="SH3 DOMAIN-CONTAINING PROTEIN"/>
    <property type="match status" value="1"/>
</dbReference>
<evidence type="ECO:0000259" key="5">
    <source>
        <dbReference type="PROSITE" id="PS50002"/>
    </source>
</evidence>
<dbReference type="SMART" id="SM00326">
    <property type="entry name" value="SH3"/>
    <property type="match status" value="1"/>
</dbReference>
<dbReference type="InterPro" id="IPR059004">
    <property type="entry name" value="MYO15"/>
</dbReference>
<accession>A0A915Q1R9</accession>
<feature type="region of interest" description="Disordered" evidence="4">
    <location>
        <begin position="395"/>
        <end position="415"/>
    </location>
</feature>
<organism evidence="6 7">
    <name type="scientific">Setaria digitata</name>
    <dbReference type="NCBI Taxonomy" id="48799"/>
    <lineage>
        <taxon>Eukaryota</taxon>
        <taxon>Metazoa</taxon>
        <taxon>Ecdysozoa</taxon>
        <taxon>Nematoda</taxon>
        <taxon>Chromadorea</taxon>
        <taxon>Rhabditida</taxon>
        <taxon>Spirurina</taxon>
        <taxon>Spiruromorpha</taxon>
        <taxon>Filarioidea</taxon>
        <taxon>Setariidae</taxon>
        <taxon>Setaria</taxon>
    </lineage>
</organism>
<evidence type="ECO:0000313" key="6">
    <source>
        <dbReference type="Proteomes" id="UP000887581"/>
    </source>
</evidence>
<keyword evidence="3" id="KW-0175">Coiled coil</keyword>
<evidence type="ECO:0000256" key="3">
    <source>
        <dbReference type="SAM" id="Coils"/>
    </source>
</evidence>
<dbReference type="WBParaSite" id="sdigi.contig751.g9671.t1">
    <property type="protein sequence ID" value="sdigi.contig751.g9671.t1"/>
    <property type="gene ID" value="sdigi.contig751.g9671"/>
</dbReference>
<feature type="domain" description="SH3" evidence="5">
    <location>
        <begin position="725"/>
        <end position="793"/>
    </location>
</feature>
<proteinExistence type="predicted"/>
<evidence type="ECO:0000256" key="4">
    <source>
        <dbReference type="SAM" id="MobiDB-lite"/>
    </source>
</evidence>
<feature type="coiled-coil region" evidence="3">
    <location>
        <begin position="451"/>
        <end position="478"/>
    </location>
</feature>
<feature type="region of interest" description="Disordered" evidence="4">
    <location>
        <begin position="193"/>
        <end position="237"/>
    </location>
</feature>
<dbReference type="Pfam" id="PF07653">
    <property type="entry name" value="SH3_2"/>
    <property type="match status" value="1"/>
</dbReference>
<evidence type="ECO:0000256" key="1">
    <source>
        <dbReference type="ARBA" id="ARBA00022443"/>
    </source>
</evidence>
<evidence type="ECO:0000256" key="2">
    <source>
        <dbReference type="PROSITE-ProRule" id="PRU00192"/>
    </source>
</evidence>
<protein>
    <submittedName>
        <fullName evidence="7">SH3 domain-containing protein</fullName>
    </submittedName>
</protein>
<dbReference type="AlphaFoldDB" id="A0A915Q1R9"/>
<dbReference type="InterPro" id="IPR001452">
    <property type="entry name" value="SH3_domain"/>
</dbReference>
<dbReference type="Gene3D" id="2.30.30.40">
    <property type="entry name" value="SH3 Domains"/>
    <property type="match status" value="1"/>
</dbReference>
<feature type="region of interest" description="Disordered" evidence="4">
    <location>
        <begin position="1"/>
        <end position="27"/>
    </location>
</feature>
<dbReference type="PROSITE" id="PS50002">
    <property type="entry name" value="SH3"/>
    <property type="match status" value="1"/>
</dbReference>
<dbReference type="SUPFAM" id="SSF50044">
    <property type="entry name" value="SH3-domain"/>
    <property type="match status" value="1"/>
</dbReference>
<evidence type="ECO:0000313" key="7">
    <source>
        <dbReference type="WBParaSite" id="sdigi.contig751.g9671.t1"/>
    </source>
</evidence>
<feature type="region of interest" description="Disordered" evidence="4">
    <location>
        <begin position="258"/>
        <end position="301"/>
    </location>
</feature>
<reference evidence="7" key="1">
    <citation type="submission" date="2022-11" db="UniProtKB">
        <authorList>
            <consortium name="WormBaseParasite"/>
        </authorList>
    </citation>
    <scope>IDENTIFICATION</scope>
</reference>
<sequence>MLSSNQQQHQQQQQQQQQHLYSNSSLTDGTFTNTLSPVMPVMVPMMCMSPTPTTTVTACLSPMPIKKSITASDILHSDDRTLSPIPVSYNYNTPFHQYGNNFTINKTYENSTMTSNTYGNDTMTSNTYGNGTMTSNTYRNGIIYDEHNPDDLSCSSTTMIIRSSPLPETAQSPTNLDEKSRVGQILPTSTKARYVGPVDPRTNECLKSPPLTSKNLHYKEKDQNQPESDQLAYNRNQFGPVETDENCYYDTTIREVPHSGKLSGGSITASTAHPNPPLRRTQPYFRSQPPRSPSPLPRLVPIPETEITTGTAGSNEIVSNNSFAKLNIYGSSAIKNANNGSMMHDDEIINGKKSLRTVVELENDGLRRIHGKHQQRPEFDDEVPRGTARRHHVQMLTESGEENETSPKPAPRTIINRMPLPIHTNKLEGRREAFGEWVMEMDGSKNDKQNQAQTMAEIAAYQDQLSKLQQEQQQQRARYCMQDDNYNKQHYLNNNNTSKQQQQQQQTVLSYCGQDGYQSDQQRERPAVQYIQQPWNLMIRKQIFHPNEQLGEEQEIDLIFAQIISDCRKPKAFQIHSSERDAVSQILRNYRVPPVALDNPQMIMLDVKIAIIQCARRWPFYFTVQFPVMDQLINRITGELVHVRRTLAIHETGLTVLSQDDSDNKMSLNILDHFSYADIIDLQVDNSRRQLRLQTRQDPQLILRTHHAQEICSLIEKMMSSNGGKVRIYVRAIADYVTNEPNLLSFVKGDIIQIINRNDGILSMDQSNEQWLYGRIGNHFGNLPANYVEQLDPFGQVNN</sequence>
<dbReference type="PANTHER" id="PTHR22692">
    <property type="entry name" value="MYOSIN VII, XV"/>
    <property type="match status" value="1"/>
</dbReference>
<feature type="compositionally biased region" description="Pro residues" evidence="4">
    <location>
        <begin position="290"/>
        <end position="300"/>
    </location>
</feature>
<dbReference type="InterPro" id="IPR051567">
    <property type="entry name" value="Unconventional_Myosin_ATPase"/>
</dbReference>
<dbReference type="InterPro" id="IPR036028">
    <property type="entry name" value="SH3-like_dom_sf"/>
</dbReference>
<dbReference type="InterPro" id="IPR011993">
    <property type="entry name" value="PH-like_dom_sf"/>
</dbReference>
<dbReference type="Gene3D" id="2.30.29.30">
    <property type="entry name" value="Pleckstrin-homology domain (PH domain)/Phosphotyrosine-binding domain (PTB)"/>
    <property type="match status" value="1"/>
</dbReference>
<feature type="compositionally biased region" description="Polar residues" evidence="4">
    <location>
        <begin position="225"/>
        <end position="237"/>
    </location>
</feature>
<dbReference type="Pfam" id="PF26570">
    <property type="entry name" value="MYO15"/>
    <property type="match status" value="1"/>
</dbReference>
<feature type="compositionally biased region" description="Low complexity" evidence="4">
    <location>
        <begin position="1"/>
        <end position="19"/>
    </location>
</feature>
<name>A0A915Q1R9_9BILA</name>